<evidence type="ECO:0008006" key="4">
    <source>
        <dbReference type="Google" id="ProtNLM"/>
    </source>
</evidence>
<dbReference type="RefSeq" id="WP_095063171.1">
    <property type="nucleotide sequence ID" value="NZ_FXUV02000053.1"/>
</dbReference>
<evidence type="ECO:0000313" key="1">
    <source>
        <dbReference type="EMBL" id="SMQ13145.1"/>
    </source>
</evidence>
<dbReference type="AlphaFoldDB" id="A0A238TER0"/>
<name>A0A238TER0_9NEIS</name>
<dbReference type="EMBL" id="FXUV02000053">
    <property type="protein sequence ID" value="SNB80914.1"/>
    <property type="molecule type" value="Genomic_DNA"/>
</dbReference>
<dbReference type="Proteomes" id="UP000215450">
    <property type="component" value="Unassembled WGS sequence"/>
</dbReference>
<dbReference type="EMBL" id="FXUV01000048">
    <property type="protein sequence ID" value="SMQ13145.1"/>
    <property type="molecule type" value="Genomic_DNA"/>
</dbReference>
<reference evidence="2 3" key="2">
    <citation type="submission" date="2017-06" db="EMBL/GenBank/DDBJ databases">
        <authorList>
            <person name="Kim H.J."/>
            <person name="Triplett B.A."/>
        </authorList>
    </citation>
    <scope>NUCLEOTIDE SEQUENCE [LARGE SCALE GENOMIC DNA]</scope>
    <source>
        <strain evidence="2">Kingella_eburonensis</strain>
    </source>
</reference>
<protein>
    <recommendedName>
        <fullName evidence="4">Sulfate transporter</fullName>
    </recommendedName>
</protein>
<evidence type="ECO:0000313" key="2">
    <source>
        <dbReference type="EMBL" id="SNB80914.1"/>
    </source>
</evidence>
<organism evidence="2 3">
    <name type="scientific">Kingella negevensis</name>
    <dbReference type="NCBI Taxonomy" id="1522312"/>
    <lineage>
        <taxon>Bacteria</taxon>
        <taxon>Pseudomonadati</taxon>
        <taxon>Pseudomonadota</taxon>
        <taxon>Betaproteobacteria</taxon>
        <taxon>Neisseriales</taxon>
        <taxon>Neisseriaceae</taxon>
        <taxon>Kingella</taxon>
    </lineage>
</organism>
<dbReference type="Pfam" id="PF11363">
    <property type="entry name" value="DUF3164"/>
    <property type="match status" value="1"/>
</dbReference>
<sequence>MNEIDLSQYRQDARGNLIPIENIKEIDLDRDELVKEIFAAIETPMRDLEQARRNGIEDVRAFVELAAEKYGAKPSKKGNVTLHSFDGSLRVTVAMSDVLTFDERLTAAKTLIDECLDEWTQDSRQELKTIVQQAFDVNKEGNISTAKVLGLRRLNIEHEKWQRAMTAIDDSIHTQTTREYIRIHRRDENGAYVLVSPELGKA</sequence>
<proteinExistence type="predicted"/>
<keyword evidence="3" id="KW-1185">Reference proteome</keyword>
<dbReference type="OrthoDB" id="7554786at2"/>
<gene>
    <name evidence="1" type="ORF">KEBURONENSIS_01887</name>
    <name evidence="2" type="ORF">KEBURONENSIS_01901</name>
</gene>
<evidence type="ECO:0000313" key="3">
    <source>
        <dbReference type="Proteomes" id="UP000215450"/>
    </source>
</evidence>
<accession>A0A238TER0</accession>
<dbReference type="InterPro" id="IPR021505">
    <property type="entry name" value="Phage_B3_Orf6"/>
</dbReference>
<reference evidence="1" key="1">
    <citation type="submission" date="2017-05" db="EMBL/GenBank/DDBJ databases">
        <authorList>
            <person name="Song R."/>
            <person name="Chenine A.L."/>
            <person name="Ruprecht R.M."/>
        </authorList>
    </citation>
    <scope>NUCLEOTIDE SEQUENCE</scope>
    <source>
        <strain evidence="1">Kingella_eburonensis</strain>
    </source>
</reference>